<protein>
    <submittedName>
        <fullName evidence="8">Ribosomal protein L9</fullName>
    </submittedName>
</protein>
<dbReference type="InterPro" id="IPR020594">
    <property type="entry name" value="Ribosomal_bL9_bac/chp"/>
</dbReference>
<dbReference type="PANTHER" id="PTHR21368">
    <property type="entry name" value="50S RIBOSOMAL PROTEIN L9"/>
    <property type="match status" value="1"/>
</dbReference>
<feature type="domain" description="Ribosomal protein L9" evidence="7">
    <location>
        <begin position="13"/>
        <end position="40"/>
    </location>
</feature>
<dbReference type="Pfam" id="PF01281">
    <property type="entry name" value="Ribosomal_L9_N"/>
    <property type="match status" value="1"/>
</dbReference>
<evidence type="ECO:0000259" key="7">
    <source>
        <dbReference type="PROSITE" id="PS00651"/>
    </source>
</evidence>
<dbReference type="GO" id="GO:0003735">
    <property type="term" value="F:structural constituent of ribosome"/>
    <property type="evidence" value="ECO:0007669"/>
    <property type="project" value="InterPro"/>
</dbReference>
<keyword evidence="3" id="KW-0694">RNA-binding</keyword>
<dbReference type="PROSITE" id="PS00651">
    <property type="entry name" value="RIBOSOMAL_L9"/>
    <property type="match status" value="1"/>
</dbReference>
<dbReference type="Gene3D" id="3.40.5.10">
    <property type="entry name" value="Ribosomal protein L9, N-terminal domain"/>
    <property type="match status" value="1"/>
</dbReference>
<keyword evidence="4 8" id="KW-0689">Ribosomal protein</keyword>
<sequence length="146" mass="16894">MQVIFIKDLKKQGKKGEVKNVKDGYAQNFLIKNGYAVQVNEKNLKELERNNKKEEEENKRLSEEAKLIKEKLEKETLTFTVRTGNGDRVFGSISVKQIKDELAKKGYKIDKNQIIIDVPISCLGFHYVKVELYQKINAKVKVHVIK</sequence>
<dbReference type="HAMAP" id="MF_00503">
    <property type="entry name" value="Ribosomal_bL9"/>
    <property type="match status" value="1"/>
</dbReference>
<dbReference type="SUPFAM" id="SSF55653">
    <property type="entry name" value="Ribosomal protein L9 C-domain"/>
    <property type="match status" value="1"/>
</dbReference>
<evidence type="ECO:0000256" key="6">
    <source>
        <dbReference type="SAM" id="Coils"/>
    </source>
</evidence>
<dbReference type="GO" id="GO:0006412">
    <property type="term" value="P:translation"/>
    <property type="evidence" value="ECO:0007669"/>
    <property type="project" value="InterPro"/>
</dbReference>
<evidence type="ECO:0000256" key="1">
    <source>
        <dbReference type="ARBA" id="ARBA00010605"/>
    </source>
</evidence>
<comment type="caution">
    <text evidence="8">The sequence shown here is derived from an EMBL/GenBank/DDBJ whole genome shotgun (WGS) entry which is preliminary data.</text>
</comment>
<proteinExistence type="inferred from homology"/>
<dbReference type="SUPFAM" id="SSF55658">
    <property type="entry name" value="L9 N-domain-like"/>
    <property type="match status" value="1"/>
</dbReference>
<comment type="similarity">
    <text evidence="1">Belongs to the bacterial ribosomal protein bL9 family.</text>
</comment>
<organism evidence="8">
    <name type="scientific">human gut metagenome</name>
    <dbReference type="NCBI Taxonomy" id="408170"/>
    <lineage>
        <taxon>unclassified sequences</taxon>
        <taxon>metagenomes</taxon>
        <taxon>organismal metagenomes</taxon>
    </lineage>
</organism>
<accession>K1RKP2</accession>
<dbReference type="InterPro" id="IPR020069">
    <property type="entry name" value="Ribosomal_bL9_C"/>
</dbReference>
<dbReference type="EMBL" id="AJWZ01011233">
    <property type="protein sequence ID" value="EKC45983.1"/>
    <property type="molecule type" value="Genomic_DNA"/>
</dbReference>
<dbReference type="GO" id="GO:1990904">
    <property type="term" value="C:ribonucleoprotein complex"/>
    <property type="evidence" value="ECO:0007669"/>
    <property type="project" value="UniProtKB-KW"/>
</dbReference>
<dbReference type="InterPro" id="IPR020070">
    <property type="entry name" value="Ribosomal_bL9_N"/>
</dbReference>
<keyword evidence="6" id="KW-0175">Coiled coil</keyword>
<evidence type="ECO:0000256" key="5">
    <source>
        <dbReference type="ARBA" id="ARBA00023274"/>
    </source>
</evidence>
<reference evidence="8" key="1">
    <citation type="journal article" date="2013" name="Environ. Microbiol.">
        <title>Microbiota from the distal guts of lean and obese adolescents exhibit partial functional redundancy besides clear differences in community structure.</title>
        <authorList>
            <person name="Ferrer M."/>
            <person name="Ruiz A."/>
            <person name="Lanza F."/>
            <person name="Haange S.B."/>
            <person name="Oberbach A."/>
            <person name="Till H."/>
            <person name="Bargiela R."/>
            <person name="Campoy C."/>
            <person name="Segura M.T."/>
            <person name="Richter M."/>
            <person name="von Bergen M."/>
            <person name="Seifert J."/>
            <person name="Suarez A."/>
        </authorList>
    </citation>
    <scope>NUCLEOTIDE SEQUENCE</scope>
</reference>
<gene>
    <name evidence="8" type="ORF">OBE_16578</name>
</gene>
<evidence type="ECO:0000256" key="3">
    <source>
        <dbReference type="ARBA" id="ARBA00022884"/>
    </source>
</evidence>
<name>K1RKP2_9ZZZZ</name>
<feature type="coiled-coil region" evidence="6">
    <location>
        <begin position="37"/>
        <end position="78"/>
    </location>
</feature>
<dbReference type="GO" id="GO:0019843">
    <property type="term" value="F:rRNA binding"/>
    <property type="evidence" value="ECO:0007669"/>
    <property type="project" value="UniProtKB-KW"/>
</dbReference>
<dbReference type="InterPro" id="IPR036791">
    <property type="entry name" value="Ribosomal_bL9_C_sf"/>
</dbReference>
<dbReference type="AlphaFoldDB" id="K1RKP2"/>
<evidence type="ECO:0000313" key="8">
    <source>
        <dbReference type="EMBL" id="EKC45983.1"/>
    </source>
</evidence>
<evidence type="ECO:0000256" key="2">
    <source>
        <dbReference type="ARBA" id="ARBA00022730"/>
    </source>
</evidence>
<dbReference type="InterPro" id="IPR036935">
    <property type="entry name" value="Ribosomal_bL9_N_sf"/>
</dbReference>
<dbReference type="Pfam" id="PF03948">
    <property type="entry name" value="Ribosomal_L9_C"/>
    <property type="match status" value="1"/>
</dbReference>
<dbReference type="InterPro" id="IPR000244">
    <property type="entry name" value="Ribosomal_bL9"/>
</dbReference>
<dbReference type="Gene3D" id="3.10.430.100">
    <property type="entry name" value="Ribosomal protein L9, C-terminal domain"/>
    <property type="match status" value="1"/>
</dbReference>
<dbReference type="InterPro" id="IPR009027">
    <property type="entry name" value="Ribosomal_bL9/RNase_H1_N"/>
</dbReference>
<keyword evidence="2" id="KW-0699">rRNA-binding</keyword>
<evidence type="ECO:0000256" key="4">
    <source>
        <dbReference type="ARBA" id="ARBA00022980"/>
    </source>
</evidence>
<dbReference type="NCBIfam" id="TIGR00158">
    <property type="entry name" value="L9"/>
    <property type="match status" value="1"/>
</dbReference>
<keyword evidence="5" id="KW-0687">Ribonucleoprotein</keyword>
<dbReference type="GO" id="GO:0005840">
    <property type="term" value="C:ribosome"/>
    <property type="evidence" value="ECO:0007669"/>
    <property type="project" value="UniProtKB-KW"/>
</dbReference>